<dbReference type="Proteomes" id="UP000198882">
    <property type="component" value="Unassembled WGS sequence"/>
</dbReference>
<evidence type="ECO:0000256" key="1">
    <source>
        <dbReference type="SAM" id="MobiDB-lite"/>
    </source>
</evidence>
<name>A0A1G8UGR7_9EURY</name>
<feature type="compositionally biased region" description="Basic and acidic residues" evidence="1">
    <location>
        <begin position="1"/>
        <end position="13"/>
    </location>
</feature>
<dbReference type="AlphaFoldDB" id="A0A1G8UGR7"/>
<sequence>MSDDDSARERVDVAGDGPTNKPLEAEPTIMAEDDADRANEYEAEREAEIEDELERVDQDPDQVDAGDDDLGTQNAPREEEEELEDLEDAEDADADS</sequence>
<protein>
    <submittedName>
        <fullName evidence="2">Uncharacterized protein</fullName>
    </submittedName>
</protein>
<organism evidence="2 3">
    <name type="scientific">Natronorubrum texcoconense</name>
    <dbReference type="NCBI Taxonomy" id="1095776"/>
    <lineage>
        <taxon>Archaea</taxon>
        <taxon>Methanobacteriati</taxon>
        <taxon>Methanobacteriota</taxon>
        <taxon>Stenosarchaea group</taxon>
        <taxon>Halobacteria</taxon>
        <taxon>Halobacteriales</taxon>
        <taxon>Natrialbaceae</taxon>
        <taxon>Natronorubrum</taxon>
    </lineage>
</organism>
<evidence type="ECO:0000313" key="2">
    <source>
        <dbReference type="EMBL" id="SDJ52824.1"/>
    </source>
</evidence>
<feature type="compositionally biased region" description="Basic and acidic residues" evidence="1">
    <location>
        <begin position="36"/>
        <end position="46"/>
    </location>
</feature>
<gene>
    <name evidence="2" type="ORF">SAMN04515672_0877</name>
</gene>
<evidence type="ECO:0000313" key="3">
    <source>
        <dbReference type="Proteomes" id="UP000198882"/>
    </source>
</evidence>
<dbReference type="STRING" id="1095776.SAMN04515672_0877"/>
<reference evidence="3" key="1">
    <citation type="submission" date="2016-10" db="EMBL/GenBank/DDBJ databases">
        <authorList>
            <person name="Varghese N."/>
            <person name="Submissions S."/>
        </authorList>
    </citation>
    <scope>NUCLEOTIDE SEQUENCE [LARGE SCALE GENOMIC DNA]</scope>
    <source>
        <strain evidence="3">B4,CECT 8067,JCM 17497</strain>
    </source>
</reference>
<accession>A0A1G8UGR7</accession>
<feature type="compositionally biased region" description="Acidic residues" evidence="1">
    <location>
        <begin position="47"/>
        <end position="70"/>
    </location>
</feature>
<keyword evidence="3" id="KW-1185">Reference proteome</keyword>
<feature type="compositionally biased region" description="Acidic residues" evidence="1">
    <location>
        <begin position="78"/>
        <end position="96"/>
    </location>
</feature>
<feature type="region of interest" description="Disordered" evidence="1">
    <location>
        <begin position="1"/>
        <end position="96"/>
    </location>
</feature>
<dbReference type="EMBL" id="FNFE01000001">
    <property type="protein sequence ID" value="SDJ52824.1"/>
    <property type="molecule type" value="Genomic_DNA"/>
</dbReference>
<proteinExistence type="predicted"/>